<dbReference type="Proteomes" id="UP001060170">
    <property type="component" value="Chromosome 4"/>
</dbReference>
<evidence type="ECO:0000313" key="2">
    <source>
        <dbReference type="Proteomes" id="UP001060170"/>
    </source>
</evidence>
<keyword evidence="2" id="KW-1185">Reference proteome</keyword>
<reference evidence="2" key="1">
    <citation type="journal article" date="2018" name="BMC Genomics">
        <title>Genomic insights into host adaptation between the wheat stripe rust pathogen (Puccinia striiformis f. sp. tritici) and the barley stripe rust pathogen (Puccinia striiformis f. sp. hordei).</title>
        <authorList>
            <person name="Xia C."/>
            <person name="Wang M."/>
            <person name="Yin C."/>
            <person name="Cornejo O.E."/>
            <person name="Hulbert S.H."/>
            <person name="Chen X."/>
        </authorList>
    </citation>
    <scope>NUCLEOTIDE SEQUENCE [LARGE SCALE GENOMIC DNA]</scope>
    <source>
        <strain evidence="2">93-210</strain>
    </source>
</reference>
<accession>A0ACC0ELW0</accession>
<evidence type="ECO:0000313" key="1">
    <source>
        <dbReference type="EMBL" id="KAI7956430.1"/>
    </source>
</evidence>
<name>A0ACC0ELW0_9BASI</name>
<sequence>MLDAQIKTNSKSVFISVFPDDAVASHLSALPAGFKLTSSRKIERFKSITSPEKKINTLPPPKDAVKSELTPKVLLNHKA</sequence>
<reference evidence="2" key="2">
    <citation type="journal article" date="2018" name="Mol. Plant Microbe Interact.">
        <title>Genome sequence resources for the wheat stripe rust pathogen (Puccinia striiformis f. sp. tritici) and the barley stripe rust pathogen (Puccinia striiformis f. sp. hordei).</title>
        <authorList>
            <person name="Xia C."/>
            <person name="Wang M."/>
            <person name="Yin C."/>
            <person name="Cornejo O.E."/>
            <person name="Hulbert S.H."/>
            <person name="Chen X."/>
        </authorList>
    </citation>
    <scope>NUCLEOTIDE SEQUENCE [LARGE SCALE GENOMIC DNA]</scope>
    <source>
        <strain evidence="2">93-210</strain>
    </source>
</reference>
<comment type="caution">
    <text evidence="1">The sequence shown here is derived from an EMBL/GenBank/DDBJ whole genome shotgun (WGS) entry which is preliminary data.</text>
</comment>
<dbReference type="EMBL" id="CM045868">
    <property type="protein sequence ID" value="KAI7956430.1"/>
    <property type="molecule type" value="Genomic_DNA"/>
</dbReference>
<protein>
    <submittedName>
        <fullName evidence="1">Uncharacterized protein</fullName>
    </submittedName>
</protein>
<proteinExistence type="predicted"/>
<gene>
    <name evidence="1" type="ORF">MJO28_003525</name>
</gene>
<reference evidence="1 2" key="3">
    <citation type="journal article" date="2022" name="Microbiol. Spectr.">
        <title>Folding features and dynamics of 3D genome architecture in plant fungal pathogens.</title>
        <authorList>
            <person name="Xia C."/>
        </authorList>
    </citation>
    <scope>NUCLEOTIDE SEQUENCE [LARGE SCALE GENOMIC DNA]</scope>
    <source>
        <strain evidence="1 2">93-210</strain>
    </source>
</reference>
<organism evidence="1 2">
    <name type="scientific">Puccinia striiformis f. sp. tritici</name>
    <dbReference type="NCBI Taxonomy" id="168172"/>
    <lineage>
        <taxon>Eukaryota</taxon>
        <taxon>Fungi</taxon>
        <taxon>Dikarya</taxon>
        <taxon>Basidiomycota</taxon>
        <taxon>Pucciniomycotina</taxon>
        <taxon>Pucciniomycetes</taxon>
        <taxon>Pucciniales</taxon>
        <taxon>Pucciniaceae</taxon>
        <taxon>Puccinia</taxon>
    </lineage>
</organism>